<keyword evidence="8" id="KW-0732">Signal</keyword>
<feature type="domain" description="DUF8040" evidence="10">
    <location>
        <begin position="1"/>
        <end position="68"/>
    </location>
</feature>
<keyword evidence="7" id="KW-0539">Nucleus</keyword>
<comment type="cofactor">
    <cofactor evidence="1">
        <name>a divalent metal cation</name>
        <dbReference type="ChEBI" id="CHEBI:60240"/>
    </cofactor>
</comment>
<dbReference type="InterPro" id="IPR058353">
    <property type="entry name" value="DUF8040"/>
</dbReference>
<evidence type="ECO:0000313" key="13">
    <source>
        <dbReference type="Proteomes" id="UP000321393"/>
    </source>
</evidence>
<evidence type="ECO:0000313" key="12">
    <source>
        <dbReference type="EMBL" id="TYK22546.1"/>
    </source>
</evidence>
<evidence type="ECO:0000313" key="11">
    <source>
        <dbReference type="EMBL" id="KAA0062747.1"/>
    </source>
</evidence>
<evidence type="ECO:0000256" key="5">
    <source>
        <dbReference type="ARBA" id="ARBA00022723"/>
    </source>
</evidence>
<dbReference type="Proteomes" id="UP000321393">
    <property type="component" value="Unassembled WGS sequence"/>
</dbReference>
<dbReference type="InterPro" id="IPR045249">
    <property type="entry name" value="HARBI1-like"/>
</dbReference>
<sequence>MDRRCFAILCHLLRTTAGLVETEVIDVEEMVAMFLHILAHVVKNRMIQREFVRSGETVSRHFNIVLLAGFRLHDELLKKPQPVTNSCTDPRWKWFEVNTNCLDSNGTYIKVNVSATDRPRYRTRKGEVATNVLGACDTKGDFVFVLFGWEGSAADSRILRDAISRHNGLKVPKGYYYLCDAGYPNAEGFLAPYRGERYHLSEWRGESNAPTTTREFFNMKHSSSRNVIERAFGLLKGCWAILRGKSYYPVDVQCRTIMACCLLHNLINREMTNSEIIDDLDEGDSTYATTGGDEINYIEASNEWSEWRDQLAHTMFSDWELQWQVCHEHRNIHGLKRKKQNLLSAWWNWFHLGDGGPIMGHFNLEMRGPSCSGFGWNEEFQCIIAERDLFDSWVKSHPATKGLLHKSFPYYDDLSYVFGKDRATGARSETFVDVGSNVPNMFNDTIPLGDSHDEDIPTMYSQGVHISPDEMFGIRAEVIRSVMEFGNEQLKAIADWTKEKRAMEIEMRAQVVKQLQDIPELRSQYRTKLMQILFRSLEAIGGFLSIPTELKLEYCNILLQNNV</sequence>
<organism evidence="12 14">
    <name type="scientific">Cucumis melo var. makuwa</name>
    <name type="common">Oriental melon</name>
    <dbReference type="NCBI Taxonomy" id="1194695"/>
    <lineage>
        <taxon>Eukaryota</taxon>
        <taxon>Viridiplantae</taxon>
        <taxon>Streptophyta</taxon>
        <taxon>Embryophyta</taxon>
        <taxon>Tracheophyta</taxon>
        <taxon>Spermatophyta</taxon>
        <taxon>Magnoliopsida</taxon>
        <taxon>eudicotyledons</taxon>
        <taxon>Gunneridae</taxon>
        <taxon>Pentapetalae</taxon>
        <taxon>rosids</taxon>
        <taxon>fabids</taxon>
        <taxon>Cucurbitales</taxon>
        <taxon>Cucurbitaceae</taxon>
        <taxon>Benincaseae</taxon>
        <taxon>Cucumis</taxon>
    </lineage>
</organism>
<dbReference type="Pfam" id="PF13359">
    <property type="entry name" value="DDE_Tnp_4"/>
    <property type="match status" value="1"/>
</dbReference>
<gene>
    <name evidence="12" type="ORF">E5676_scaffold523G00290</name>
    <name evidence="11" type="ORF">E6C27_scaffold382G00790</name>
</gene>
<dbReference type="GO" id="GO:0016787">
    <property type="term" value="F:hydrolase activity"/>
    <property type="evidence" value="ECO:0007669"/>
    <property type="project" value="UniProtKB-KW"/>
</dbReference>
<evidence type="ECO:0000259" key="10">
    <source>
        <dbReference type="Pfam" id="PF26138"/>
    </source>
</evidence>
<dbReference type="GO" id="GO:0046872">
    <property type="term" value="F:metal ion binding"/>
    <property type="evidence" value="ECO:0007669"/>
    <property type="project" value="UniProtKB-KW"/>
</dbReference>
<evidence type="ECO:0000256" key="1">
    <source>
        <dbReference type="ARBA" id="ARBA00001968"/>
    </source>
</evidence>
<accession>A0A5D3DG22</accession>
<dbReference type="Proteomes" id="UP000321947">
    <property type="component" value="Unassembled WGS sequence"/>
</dbReference>
<evidence type="ECO:0000256" key="4">
    <source>
        <dbReference type="ARBA" id="ARBA00022722"/>
    </source>
</evidence>
<dbReference type="EMBL" id="SSTD01004966">
    <property type="protein sequence ID" value="TYK22546.1"/>
    <property type="molecule type" value="Genomic_DNA"/>
</dbReference>
<comment type="subcellular location">
    <subcellularLocation>
        <location evidence="2">Nucleus</location>
    </subcellularLocation>
</comment>
<name>A0A5D3DG22_CUCMM</name>
<evidence type="ECO:0000256" key="3">
    <source>
        <dbReference type="ARBA" id="ARBA00006958"/>
    </source>
</evidence>
<evidence type="ECO:0000256" key="2">
    <source>
        <dbReference type="ARBA" id="ARBA00004123"/>
    </source>
</evidence>
<reference evidence="13 14" key="1">
    <citation type="submission" date="2019-08" db="EMBL/GenBank/DDBJ databases">
        <title>Draft genome sequences of two oriental melons (Cucumis melo L. var makuwa).</title>
        <authorList>
            <person name="Kwon S.-Y."/>
        </authorList>
    </citation>
    <scope>NUCLEOTIDE SEQUENCE [LARGE SCALE GENOMIC DNA]</scope>
    <source>
        <strain evidence="14">cv. Chang Bougi</strain>
        <strain evidence="13">cv. SW 3</strain>
        <tissue evidence="12">Leaf</tissue>
    </source>
</reference>
<keyword evidence="6" id="KW-0378">Hydrolase</keyword>
<comment type="caution">
    <text evidence="12">The sequence shown here is derived from an EMBL/GenBank/DDBJ whole genome shotgun (WGS) entry which is preliminary data.</text>
</comment>
<evidence type="ECO:0000256" key="7">
    <source>
        <dbReference type="ARBA" id="ARBA00023242"/>
    </source>
</evidence>
<dbReference type="PANTHER" id="PTHR22930:SF293">
    <property type="entry name" value="PROTEIN ALP1-LIKE"/>
    <property type="match status" value="1"/>
</dbReference>
<evidence type="ECO:0000313" key="14">
    <source>
        <dbReference type="Proteomes" id="UP000321947"/>
    </source>
</evidence>
<protein>
    <submittedName>
        <fullName evidence="12">Retrotransposon protein</fullName>
    </submittedName>
</protein>
<proteinExistence type="inferred from homology"/>
<evidence type="ECO:0000259" key="9">
    <source>
        <dbReference type="Pfam" id="PF13359"/>
    </source>
</evidence>
<comment type="similarity">
    <text evidence="3">Belongs to the HARBI1 family.</text>
</comment>
<dbReference type="Pfam" id="PF26138">
    <property type="entry name" value="DUF8040"/>
    <property type="match status" value="1"/>
</dbReference>
<feature type="domain" description="DDE Tnp4" evidence="9">
    <location>
        <begin position="106"/>
        <end position="265"/>
    </location>
</feature>
<evidence type="ECO:0000256" key="8">
    <source>
        <dbReference type="SAM" id="SignalP"/>
    </source>
</evidence>
<dbReference type="AlphaFoldDB" id="A0A5D3DG22"/>
<feature type="signal peptide" evidence="8">
    <location>
        <begin position="1"/>
        <end position="22"/>
    </location>
</feature>
<dbReference type="GO" id="GO:0005634">
    <property type="term" value="C:nucleus"/>
    <property type="evidence" value="ECO:0007669"/>
    <property type="project" value="UniProtKB-SubCell"/>
</dbReference>
<feature type="chain" id="PRO_5042723258" evidence="8">
    <location>
        <begin position="23"/>
        <end position="563"/>
    </location>
</feature>
<evidence type="ECO:0000256" key="6">
    <source>
        <dbReference type="ARBA" id="ARBA00022801"/>
    </source>
</evidence>
<dbReference type="PANTHER" id="PTHR22930">
    <property type="match status" value="1"/>
</dbReference>
<keyword evidence="4" id="KW-0540">Nuclease</keyword>
<dbReference type="InterPro" id="IPR027806">
    <property type="entry name" value="HARBI1_dom"/>
</dbReference>
<dbReference type="EMBL" id="SSTE01004182">
    <property type="protein sequence ID" value="KAA0062747.1"/>
    <property type="molecule type" value="Genomic_DNA"/>
</dbReference>
<dbReference type="GO" id="GO:0004518">
    <property type="term" value="F:nuclease activity"/>
    <property type="evidence" value="ECO:0007669"/>
    <property type="project" value="UniProtKB-KW"/>
</dbReference>
<keyword evidence="5" id="KW-0479">Metal-binding</keyword>